<feature type="transmembrane region" description="Helical" evidence="10">
    <location>
        <begin position="121"/>
        <end position="141"/>
    </location>
</feature>
<proteinExistence type="inferred from homology"/>
<dbReference type="GO" id="GO:0071555">
    <property type="term" value="P:cell wall organization"/>
    <property type="evidence" value="ECO:0007669"/>
    <property type="project" value="UniProtKB-UniRule"/>
</dbReference>
<feature type="transmembrane region" description="Helical" evidence="10">
    <location>
        <begin position="75"/>
        <end position="101"/>
    </location>
</feature>
<keyword evidence="10 11" id="KW-0813">Transport</keyword>
<evidence type="ECO:0000256" key="9">
    <source>
        <dbReference type="ARBA" id="ARBA00061532"/>
    </source>
</evidence>
<keyword evidence="10 11" id="KW-0961">Cell wall biogenesis/degradation</keyword>
<evidence type="ECO:0000313" key="12">
    <source>
        <dbReference type="EMBL" id="CRI34474.1"/>
    </source>
</evidence>
<keyword evidence="13" id="KW-1185">Reference proteome</keyword>
<dbReference type="InterPro" id="IPR051050">
    <property type="entry name" value="Lipid_II_flippase_MurJ/MviN"/>
</dbReference>
<comment type="function">
    <text evidence="8 10 11">Involved in peptidoglycan biosynthesis. Transports lipid-linked peptidoglycan precursors from the inner to the outer leaflet of the cytoplasmic membrane.</text>
</comment>
<feature type="transmembrane region" description="Helical" evidence="10">
    <location>
        <begin position="148"/>
        <end position="168"/>
    </location>
</feature>
<keyword evidence="5 10" id="KW-0573">Peptidoglycan synthesis</keyword>
<evidence type="ECO:0000256" key="1">
    <source>
        <dbReference type="ARBA" id="ARBA00004651"/>
    </source>
</evidence>
<evidence type="ECO:0000256" key="11">
    <source>
        <dbReference type="PIRNR" id="PIRNR002869"/>
    </source>
</evidence>
<feature type="transmembrane region" description="Helical" evidence="10">
    <location>
        <begin position="318"/>
        <end position="342"/>
    </location>
</feature>
<feature type="transmembrane region" description="Helical" evidence="10">
    <location>
        <begin position="180"/>
        <end position="201"/>
    </location>
</feature>
<keyword evidence="7 10" id="KW-0472">Membrane</keyword>
<keyword evidence="4 10" id="KW-0133">Cell shape</keyword>
<keyword evidence="2 10" id="KW-1003">Cell membrane</keyword>
<comment type="caution">
    <text evidence="10">Lacks conserved residue(s) required for the propagation of feature annotation.</text>
</comment>
<dbReference type="GO" id="GO:0008360">
    <property type="term" value="P:regulation of cell shape"/>
    <property type="evidence" value="ECO:0007669"/>
    <property type="project" value="UniProtKB-UniRule"/>
</dbReference>
<keyword evidence="6 10" id="KW-1133">Transmembrane helix</keyword>
<accession>A0A0K2Y9V2</accession>
<feature type="transmembrane region" description="Helical" evidence="10">
    <location>
        <begin position="448"/>
        <end position="472"/>
    </location>
</feature>
<dbReference type="PANTHER" id="PTHR47019">
    <property type="entry name" value="LIPID II FLIPPASE MURJ"/>
    <property type="match status" value="1"/>
</dbReference>
<comment type="subcellular location">
    <subcellularLocation>
        <location evidence="1 10">Cell membrane</location>
        <topology evidence="1 10">Multi-pass membrane protein</topology>
    </subcellularLocation>
</comment>
<dbReference type="GO" id="GO:0009252">
    <property type="term" value="P:peptidoglycan biosynthetic process"/>
    <property type="evidence" value="ECO:0007669"/>
    <property type="project" value="UniProtKB-UniRule"/>
</dbReference>
<comment type="pathway">
    <text evidence="10">Cell wall biogenesis; peptidoglycan biosynthesis.</text>
</comment>
<keyword evidence="3 10" id="KW-0812">Transmembrane</keyword>
<dbReference type="GO" id="GO:0015648">
    <property type="term" value="F:lipid-linked peptidoglycan transporter activity"/>
    <property type="evidence" value="ECO:0007669"/>
    <property type="project" value="UniProtKB-UniRule"/>
</dbReference>
<feature type="transmembrane region" description="Helical" evidence="10">
    <location>
        <begin position="277"/>
        <end position="297"/>
    </location>
</feature>
<feature type="transmembrane region" description="Helical" evidence="10">
    <location>
        <begin position="416"/>
        <end position="436"/>
    </location>
</feature>
<dbReference type="GeneID" id="76197021"/>
<dbReference type="Pfam" id="PF03023">
    <property type="entry name" value="MurJ"/>
    <property type="match status" value="1"/>
</dbReference>
<evidence type="ECO:0000256" key="2">
    <source>
        <dbReference type="ARBA" id="ARBA00022475"/>
    </source>
</evidence>
<dbReference type="PRINTS" id="PR01806">
    <property type="entry name" value="VIRFACTRMVIN"/>
</dbReference>
<evidence type="ECO:0000256" key="8">
    <source>
        <dbReference type="ARBA" id="ARBA00060041"/>
    </source>
</evidence>
<evidence type="ECO:0000256" key="3">
    <source>
        <dbReference type="ARBA" id="ARBA00022692"/>
    </source>
</evidence>
<evidence type="ECO:0000256" key="7">
    <source>
        <dbReference type="ARBA" id="ARBA00023136"/>
    </source>
</evidence>
<dbReference type="GO" id="GO:0005886">
    <property type="term" value="C:plasma membrane"/>
    <property type="evidence" value="ECO:0007669"/>
    <property type="project" value="UniProtKB-SubCell"/>
</dbReference>
<gene>
    <name evidence="10" type="primary">murJ</name>
    <name evidence="12" type="ORF">HHE01_13200</name>
</gene>
<evidence type="ECO:0000256" key="6">
    <source>
        <dbReference type="ARBA" id="ARBA00022989"/>
    </source>
</evidence>
<dbReference type="RefSeq" id="WP_015106572.1">
    <property type="nucleotide sequence ID" value="NZ_AP026684.1"/>
</dbReference>
<dbReference type="AlphaFoldDB" id="A0A0K2Y9V2"/>
<evidence type="ECO:0000256" key="4">
    <source>
        <dbReference type="ARBA" id="ARBA00022960"/>
    </source>
</evidence>
<dbReference type="InterPro" id="IPR004268">
    <property type="entry name" value="MurJ"/>
</dbReference>
<name>A0A0K2Y9V2_HELHE</name>
<dbReference type="UniPathway" id="UPA00219"/>
<sequence>MLKKFFLTNSSGILCSRVAGFVRDLLSASVLGSGLYSDIFFVAFKFPNLFRRIFAEGAFSQSFLPAFISSRYKGAFLLGIFGLFSLFLCALVLIVSHFRLFFTKLLAFGFSPHAIELAKDIVAINFYYLLLVFWATFFGALLQYKNHFWVSAYHTILLNLAMICALVWHKNDHFLEVVRALSYGVLWGGCAQVCLHFYPLYRLGFFKLFGIGAYSLLHASPAQQAAIKQERRHFFKQFFPSVLGNSASQISAFIDTLLASFLATGSISYLYYANRIFQLPLALFAIATSTALFPTIARAIKNNDSDKAITHLKQAFEFLAAMLLICTLGGVFLAKDIIALLFERGQFGAQDAAQCSKVFCAYLVGLLPFGVAKIFALWLYAHKEQGRAAKIALISLIFGTLCSLALMPYLHASGLALSSSLSGFLLCGLYLRAFGFKRFLGMISLSKCAFLGLLLGLEAVILALFVGVLQTFKAWIFLHHLF</sequence>
<evidence type="ECO:0000256" key="10">
    <source>
        <dbReference type="HAMAP-Rule" id="MF_02078"/>
    </source>
</evidence>
<feature type="transmembrane region" description="Helical" evidence="10">
    <location>
        <begin position="388"/>
        <end position="410"/>
    </location>
</feature>
<reference evidence="13" key="1">
    <citation type="submission" date="2014-12" db="EMBL/GenBank/DDBJ databases">
        <authorList>
            <person name="Smet A."/>
        </authorList>
    </citation>
    <scope>NUCLEOTIDE SEQUENCE [LARGE SCALE GENOMIC DNA]</scope>
</reference>
<feature type="transmembrane region" description="Helical" evidence="10">
    <location>
        <begin position="362"/>
        <end position="381"/>
    </location>
</feature>
<dbReference type="PANTHER" id="PTHR47019:SF1">
    <property type="entry name" value="LIPID II FLIPPASE MURJ"/>
    <property type="match status" value="1"/>
</dbReference>
<dbReference type="Proteomes" id="UP000046090">
    <property type="component" value="Unassembled WGS sequence"/>
</dbReference>
<dbReference type="NCBIfam" id="TIGR01695">
    <property type="entry name" value="murJ_mviN"/>
    <property type="match status" value="1"/>
</dbReference>
<dbReference type="PIRSF" id="PIRSF002869">
    <property type="entry name" value="MviN"/>
    <property type="match status" value="1"/>
</dbReference>
<dbReference type="GO" id="GO:0034204">
    <property type="term" value="P:lipid translocation"/>
    <property type="evidence" value="ECO:0007669"/>
    <property type="project" value="TreeGrafter"/>
</dbReference>
<organism evidence="12 13">
    <name type="scientific">Helicobacter heilmannii</name>
    <dbReference type="NCBI Taxonomy" id="35817"/>
    <lineage>
        <taxon>Bacteria</taxon>
        <taxon>Pseudomonadati</taxon>
        <taxon>Campylobacterota</taxon>
        <taxon>Epsilonproteobacteria</taxon>
        <taxon>Campylobacterales</taxon>
        <taxon>Helicobacteraceae</taxon>
        <taxon>Helicobacter</taxon>
    </lineage>
</organism>
<evidence type="ECO:0000256" key="5">
    <source>
        <dbReference type="ARBA" id="ARBA00022984"/>
    </source>
</evidence>
<evidence type="ECO:0000313" key="13">
    <source>
        <dbReference type="Proteomes" id="UP000046090"/>
    </source>
</evidence>
<dbReference type="EMBL" id="CDMK01000001">
    <property type="protein sequence ID" value="CRI34474.1"/>
    <property type="molecule type" value="Genomic_DNA"/>
</dbReference>
<dbReference type="HAMAP" id="MF_02078">
    <property type="entry name" value="MurJ_MviN"/>
    <property type="match status" value="1"/>
</dbReference>
<comment type="similarity">
    <text evidence="9 10 11">Belongs to the MurJ/MviN family.</text>
</comment>
<protein>
    <recommendedName>
        <fullName evidence="10">Probable lipid II flippase MurJ</fullName>
    </recommendedName>
</protein>
<dbReference type="CDD" id="cd13123">
    <property type="entry name" value="MATE_MurJ_like"/>
    <property type="match status" value="1"/>
</dbReference>